<evidence type="ECO:0000256" key="1">
    <source>
        <dbReference type="SAM" id="MobiDB-lite"/>
    </source>
</evidence>
<comment type="caution">
    <text evidence="3">The sequence shown here is derived from an EMBL/GenBank/DDBJ whole genome shotgun (WGS) entry which is preliminary data.</text>
</comment>
<dbReference type="EMBL" id="JBHUDZ010000016">
    <property type="protein sequence ID" value="MFD1604809.1"/>
    <property type="molecule type" value="Genomic_DNA"/>
</dbReference>
<accession>A0ABW4HH84</accession>
<organism evidence="3 4">
    <name type="scientific">Flavobacterium artemisiae</name>
    <dbReference type="NCBI Taxonomy" id="2126556"/>
    <lineage>
        <taxon>Bacteria</taxon>
        <taxon>Pseudomonadati</taxon>
        <taxon>Bacteroidota</taxon>
        <taxon>Flavobacteriia</taxon>
        <taxon>Flavobacteriales</taxon>
        <taxon>Flavobacteriaceae</taxon>
        <taxon>Flavobacterium</taxon>
    </lineage>
</organism>
<name>A0ABW4HH84_9FLAO</name>
<gene>
    <name evidence="3" type="ORF">ACFSC2_18875</name>
</gene>
<sequence>MKRNLFEKIIGSWTLVELLEVPLDGGTTIYPMGRNPKGLIIYNRDGYMSAQIMNNESKSLDSKNSEDSSNEETDDHYTYLAYSGPFVIDEEKQIVSHTMFISLFQKWRNQTQNRKVYFENELLHLETENFRSNSRLVTHKLTWKKAEKSSTNH</sequence>
<feature type="region of interest" description="Disordered" evidence="1">
    <location>
        <begin position="55"/>
        <end position="74"/>
    </location>
</feature>
<evidence type="ECO:0000313" key="4">
    <source>
        <dbReference type="Proteomes" id="UP001597138"/>
    </source>
</evidence>
<dbReference type="Proteomes" id="UP001597138">
    <property type="component" value="Unassembled WGS sequence"/>
</dbReference>
<dbReference type="Pfam" id="PF13924">
    <property type="entry name" value="Lipocalin_5"/>
    <property type="match status" value="1"/>
</dbReference>
<dbReference type="InterPro" id="IPR024311">
    <property type="entry name" value="Lipocalin-like"/>
</dbReference>
<proteinExistence type="predicted"/>
<keyword evidence="4" id="KW-1185">Reference proteome</keyword>
<reference evidence="4" key="1">
    <citation type="journal article" date="2019" name="Int. J. Syst. Evol. Microbiol.">
        <title>The Global Catalogue of Microorganisms (GCM) 10K type strain sequencing project: providing services to taxonomists for standard genome sequencing and annotation.</title>
        <authorList>
            <consortium name="The Broad Institute Genomics Platform"/>
            <consortium name="The Broad Institute Genome Sequencing Center for Infectious Disease"/>
            <person name="Wu L."/>
            <person name="Ma J."/>
        </authorList>
    </citation>
    <scope>NUCLEOTIDE SEQUENCE [LARGE SCALE GENOMIC DNA]</scope>
    <source>
        <strain evidence="4">CCUG 70865</strain>
    </source>
</reference>
<evidence type="ECO:0000259" key="2">
    <source>
        <dbReference type="Pfam" id="PF13924"/>
    </source>
</evidence>
<feature type="domain" description="Lipocalin-like" evidence="2">
    <location>
        <begin position="10"/>
        <end position="146"/>
    </location>
</feature>
<dbReference type="RefSeq" id="WP_379815895.1">
    <property type="nucleotide sequence ID" value="NZ_JBHUDZ010000016.1"/>
</dbReference>
<evidence type="ECO:0000313" key="3">
    <source>
        <dbReference type="EMBL" id="MFD1604809.1"/>
    </source>
</evidence>
<protein>
    <submittedName>
        <fullName evidence="3">Lipocalin-like domain-containing protein</fullName>
    </submittedName>
</protein>